<evidence type="ECO:0000313" key="1">
    <source>
        <dbReference type="EMBL" id="KAJ1080354.1"/>
    </source>
</evidence>
<organism evidence="1 2">
    <name type="scientific">Pleurodeles waltl</name>
    <name type="common">Iberian ribbed newt</name>
    <dbReference type="NCBI Taxonomy" id="8319"/>
    <lineage>
        <taxon>Eukaryota</taxon>
        <taxon>Metazoa</taxon>
        <taxon>Chordata</taxon>
        <taxon>Craniata</taxon>
        <taxon>Vertebrata</taxon>
        <taxon>Euteleostomi</taxon>
        <taxon>Amphibia</taxon>
        <taxon>Batrachia</taxon>
        <taxon>Caudata</taxon>
        <taxon>Salamandroidea</taxon>
        <taxon>Salamandridae</taxon>
        <taxon>Pleurodelinae</taxon>
        <taxon>Pleurodeles</taxon>
    </lineage>
</organism>
<evidence type="ECO:0000313" key="2">
    <source>
        <dbReference type="Proteomes" id="UP001066276"/>
    </source>
</evidence>
<sequence>MIIAIVSTQEVDLQDLVKKVLEVLLPEERRQQKQFPTPCDTRRFRQQLSDGQQGRCQSQQQLTVAVDARLAHTDVSILAKAYCSGGPPSRAHQFQCLLSFRQRLVHTRQTGRLQKTANKCSCSRHEVNGDRALVQSRYLCAPGKY</sequence>
<name>A0AAV7KQ93_PLEWA</name>
<protein>
    <submittedName>
        <fullName evidence="1">Uncharacterized protein</fullName>
    </submittedName>
</protein>
<gene>
    <name evidence="1" type="ORF">NDU88_000573</name>
</gene>
<proteinExistence type="predicted"/>
<accession>A0AAV7KQ93</accession>
<reference evidence="1" key="1">
    <citation type="journal article" date="2022" name="bioRxiv">
        <title>Sequencing and chromosome-scale assembly of the giantPleurodeles waltlgenome.</title>
        <authorList>
            <person name="Brown T."/>
            <person name="Elewa A."/>
            <person name="Iarovenko S."/>
            <person name="Subramanian E."/>
            <person name="Araus A.J."/>
            <person name="Petzold A."/>
            <person name="Susuki M."/>
            <person name="Suzuki K.-i.T."/>
            <person name="Hayashi T."/>
            <person name="Toyoda A."/>
            <person name="Oliveira C."/>
            <person name="Osipova E."/>
            <person name="Leigh N.D."/>
            <person name="Simon A."/>
            <person name="Yun M.H."/>
        </authorList>
    </citation>
    <scope>NUCLEOTIDE SEQUENCE</scope>
    <source>
        <strain evidence="1">20211129_DDA</strain>
        <tissue evidence="1">Liver</tissue>
    </source>
</reference>
<dbReference type="AlphaFoldDB" id="A0AAV7KQ93"/>
<keyword evidence="2" id="KW-1185">Reference proteome</keyword>
<comment type="caution">
    <text evidence="1">The sequence shown here is derived from an EMBL/GenBank/DDBJ whole genome shotgun (WGS) entry which is preliminary data.</text>
</comment>
<dbReference type="Proteomes" id="UP001066276">
    <property type="component" value="Chromosome 12"/>
</dbReference>
<dbReference type="EMBL" id="JANPWB010000016">
    <property type="protein sequence ID" value="KAJ1080354.1"/>
    <property type="molecule type" value="Genomic_DNA"/>
</dbReference>